<evidence type="ECO:0000313" key="3">
    <source>
        <dbReference type="Proteomes" id="UP000028821"/>
    </source>
</evidence>
<reference evidence="2 3" key="1">
    <citation type="submission" date="2014-04" db="EMBL/GenBank/DDBJ databases">
        <authorList>
            <person name="Sibley D."/>
            <person name="Venepally P."/>
            <person name="Karamycheva S."/>
            <person name="Hadjithomas M."/>
            <person name="Khan A."/>
            <person name="Brunk B."/>
            <person name="Roos D."/>
            <person name="Caler E."/>
            <person name="Lorenzi H."/>
        </authorList>
    </citation>
    <scope>NUCLEOTIDE SEQUENCE [LARGE SCALE GENOMIC DNA]</scope>
    <source>
        <strain evidence="2 3">MAS</strain>
    </source>
</reference>
<organism evidence="2 3">
    <name type="scientific">Toxoplasma gondii MAS</name>
    <dbReference type="NCBI Taxonomy" id="943118"/>
    <lineage>
        <taxon>Eukaryota</taxon>
        <taxon>Sar</taxon>
        <taxon>Alveolata</taxon>
        <taxon>Apicomplexa</taxon>
        <taxon>Conoidasida</taxon>
        <taxon>Coccidia</taxon>
        <taxon>Eucoccidiorida</taxon>
        <taxon>Eimeriorina</taxon>
        <taxon>Sarcocystidae</taxon>
        <taxon>Toxoplasma</taxon>
    </lineage>
</organism>
<name>A0A086PX92_TOXGO</name>
<evidence type="ECO:0000313" key="2">
    <source>
        <dbReference type="EMBL" id="KFH04974.1"/>
    </source>
</evidence>
<evidence type="ECO:0000256" key="1">
    <source>
        <dbReference type="SAM" id="MobiDB-lite"/>
    </source>
</evidence>
<accession>A0A086PX92</accession>
<sequence>MREQRRSARREKATGEKDENKSKGVVEKDRSTSPKSEKQLLRNGTE</sequence>
<feature type="region of interest" description="Disordered" evidence="1">
    <location>
        <begin position="1"/>
        <end position="46"/>
    </location>
</feature>
<comment type="caution">
    <text evidence="2">The sequence shown here is derived from an EMBL/GenBank/DDBJ whole genome shotgun (WGS) entry which is preliminary data.</text>
</comment>
<gene>
    <name evidence="2" type="ORF">TGMAS_356360</name>
</gene>
<feature type="non-terminal residue" evidence="2">
    <location>
        <position position="46"/>
    </location>
</feature>
<dbReference type="EMBL" id="AEXC02002461">
    <property type="protein sequence ID" value="KFH04974.1"/>
    <property type="molecule type" value="Genomic_DNA"/>
</dbReference>
<dbReference type="AlphaFoldDB" id="A0A086PX92"/>
<dbReference type="VEuPathDB" id="ToxoDB:TGMAS_356360"/>
<proteinExistence type="predicted"/>
<dbReference type="Proteomes" id="UP000028821">
    <property type="component" value="Unassembled WGS sequence"/>
</dbReference>
<protein>
    <submittedName>
        <fullName evidence="2">Uncharacterized protein</fullName>
    </submittedName>
</protein>